<dbReference type="AlphaFoldDB" id="A0A1B6Q9D6"/>
<feature type="transmembrane region" description="Helical" evidence="6">
    <location>
        <begin position="191"/>
        <end position="210"/>
    </location>
</feature>
<dbReference type="Gramene" id="KXG34500">
    <property type="protein sequence ID" value="KXG34500"/>
    <property type="gene ID" value="SORBI_3002G050300"/>
</dbReference>
<dbReference type="FunCoup" id="A0A1B6Q9D6">
    <property type="interactions" value="144"/>
</dbReference>
<keyword evidence="6" id="KW-0472">Membrane</keyword>
<feature type="compositionally biased region" description="Low complexity" evidence="5">
    <location>
        <begin position="142"/>
        <end position="155"/>
    </location>
</feature>
<protein>
    <recommendedName>
        <fullName evidence="8">Bifunctional inhibitor/plant lipid transfer protein/seed storage helical domain-containing protein</fullName>
    </recommendedName>
</protein>
<dbReference type="InterPro" id="IPR043325">
    <property type="entry name" value="LTSS"/>
</dbReference>
<dbReference type="CDD" id="cd00010">
    <property type="entry name" value="AAI_LTSS"/>
    <property type="match status" value="1"/>
</dbReference>
<feature type="region of interest" description="Disordered" evidence="5">
    <location>
        <begin position="127"/>
        <end position="184"/>
    </location>
</feature>
<proteinExistence type="inferred from homology"/>
<reference evidence="10" key="2">
    <citation type="journal article" date="2018" name="Plant J.">
        <title>The Sorghum bicolor reference genome: improved assembly, gene annotations, a transcriptome atlas, and signatures of genome organization.</title>
        <authorList>
            <person name="McCormick R.F."/>
            <person name="Truong S.K."/>
            <person name="Sreedasyam A."/>
            <person name="Jenkins J."/>
            <person name="Shu S."/>
            <person name="Sims D."/>
            <person name="Kennedy M."/>
            <person name="Amirebrahimi M."/>
            <person name="Weers B.D."/>
            <person name="McKinley B."/>
            <person name="Mattison A."/>
            <person name="Morishige D.T."/>
            <person name="Grimwood J."/>
            <person name="Schmutz J."/>
            <person name="Mullet J.E."/>
        </authorList>
    </citation>
    <scope>NUCLEOTIDE SEQUENCE [LARGE SCALE GENOMIC DNA]</scope>
    <source>
        <strain evidence="10">cv. BTx623</strain>
    </source>
</reference>
<dbReference type="eggNOG" id="ENOG502RZXE">
    <property type="taxonomic scope" value="Eukaryota"/>
</dbReference>
<dbReference type="SUPFAM" id="SSF47699">
    <property type="entry name" value="Bifunctional inhibitor/lipid-transfer protein/seed storage 2S albumin"/>
    <property type="match status" value="1"/>
</dbReference>
<feature type="signal peptide" evidence="7">
    <location>
        <begin position="1"/>
        <end position="21"/>
    </location>
</feature>
<organism evidence="9 10">
    <name type="scientific">Sorghum bicolor</name>
    <name type="common">Sorghum</name>
    <name type="synonym">Sorghum vulgare</name>
    <dbReference type="NCBI Taxonomy" id="4558"/>
    <lineage>
        <taxon>Eukaryota</taxon>
        <taxon>Viridiplantae</taxon>
        <taxon>Streptophyta</taxon>
        <taxon>Embryophyta</taxon>
        <taxon>Tracheophyta</taxon>
        <taxon>Spermatophyta</taxon>
        <taxon>Magnoliopsida</taxon>
        <taxon>Liliopsida</taxon>
        <taxon>Poales</taxon>
        <taxon>Poaceae</taxon>
        <taxon>PACMAD clade</taxon>
        <taxon>Panicoideae</taxon>
        <taxon>Andropogonodae</taxon>
        <taxon>Andropogoneae</taxon>
        <taxon>Sorghinae</taxon>
        <taxon>Sorghum</taxon>
    </lineage>
</organism>
<keyword evidence="4" id="KW-0325">Glycoprotein</keyword>
<keyword evidence="2 7" id="KW-0732">Signal</keyword>
<keyword evidence="6" id="KW-1133">Transmembrane helix</keyword>
<dbReference type="STRING" id="4558.A0A1B6Q9D6"/>
<evidence type="ECO:0000259" key="8">
    <source>
        <dbReference type="Pfam" id="PF14368"/>
    </source>
</evidence>
<evidence type="ECO:0000256" key="6">
    <source>
        <dbReference type="SAM" id="Phobius"/>
    </source>
</evidence>
<evidence type="ECO:0000256" key="7">
    <source>
        <dbReference type="SAM" id="SignalP"/>
    </source>
</evidence>
<keyword evidence="10" id="KW-1185">Reference proteome</keyword>
<dbReference type="PANTHER" id="PTHR33044">
    <property type="entry name" value="BIFUNCTIONAL INHIBITOR/LIPID-TRANSFER PROTEIN/SEED STORAGE 2S ALBUMIN SUPERFAMILY PROTEIN-RELATED"/>
    <property type="match status" value="1"/>
</dbReference>
<accession>A0A1B6Q9D6</accession>
<dbReference type="Gene3D" id="1.10.110.10">
    <property type="entry name" value="Plant lipid-transfer and hydrophobic proteins"/>
    <property type="match status" value="1"/>
</dbReference>
<keyword evidence="6" id="KW-0812">Transmembrane</keyword>
<gene>
    <name evidence="9" type="ORF">SORBI_3002G050300</name>
</gene>
<name>A0A1B6Q9D6_SORBI</name>
<dbReference type="InParanoid" id="A0A1B6Q9D6"/>
<evidence type="ECO:0000313" key="10">
    <source>
        <dbReference type="Proteomes" id="UP000000768"/>
    </source>
</evidence>
<evidence type="ECO:0000256" key="4">
    <source>
        <dbReference type="ARBA" id="ARBA00023180"/>
    </source>
</evidence>
<dbReference type="InterPro" id="IPR036312">
    <property type="entry name" value="Bifun_inhib/LTP/seed_sf"/>
</dbReference>
<evidence type="ECO:0000256" key="5">
    <source>
        <dbReference type="SAM" id="MobiDB-lite"/>
    </source>
</evidence>
<dbReference type="InterPro" id="IPR016140">
    <property type="entry name" value="Bifunc_inhib/LTP/seed_store"/>
</dbReference>
<evidence type="ECO:0000256" key="2">
    <source>
        <dbReference type="ARBA" id="ARBA00022729"/>
    </source>
</evidence>
<dbReference type="OrthoDB" id="1914452at2759"/>
<feature type="domain" description="Bifunctional inhibitor/plant lipid transfer protein/seed storage helical" evidence="8">
    <location>
        <begin position="22"/>
        <end position="125"/>
    </location>
</feature>
<feature type="chain" id="PRO_5008589461" description="Bifunctional inhibitor/plant lipid transfer protein/seed storage helical domain-containing protein" evidence="7">
    <location>
        <begin position="22"/>
        <end position="211"/>
    </location>
</feature>
<reference evidence="9 10" key="1">
    <citation type="journal article" date="2009" name="Nature">
        <title>The Sorghum bicolor genome and the diversification of grasses.</title>
        <authorList>
            <person name="Paterson A.H."/>
            <person name="Bowers J.E."/>
            <person name="Bruggmann R."/>
            <person name="Dubchak I."/>
            <person name="Grimwood J."/>
            <person name="Gundlach H."/>
            <person name="Haberer G."/>
            <person name="Hellsten U."/>
            <person name="Mitros T."/>
            <person name="Poliakov A."/>
            <person name="Schmutz J."/>
            <person name="Spannagl M."/>
            <person name="Tang H."/>
            <person name="Wang X."/>
            <person name="Wicker T."/>
            <person name="Bharti A.K."/>
            <person name="Chapman J."/>
            <person name="Feltus F.A."/>
            <person name="Gowik U."/>
            <person name="Grigoriev I.V."/>
            <person name="Lyons E."/>
            <person name="Maher C.A."/>
            <person name="Martis M."/>
            <person name="Narechania A."/>
            <person name="Otillar R.P."/>
            <person name="Penning B.W."/>
            <person name="Salamov A.A."/>
            <person name="Wang Y."/>
            <person name="Zhang L."/>
            <person name="Carpita N.C."/>
            <person name="Freeling M."/>
            <person name="Gingle A.R."/>
            <person name="Hash C.T."/>
            <person name="Keller B."/>
            <person name="Klein P."/>
            <person name="Kresovich S."/>
            <person name="McCann M.C."/>
            <person name="Ming R."/>
            <person name="Peterson D.G."/>
            <person name="Mehboob-ur-Rahman"/>
            <person name="Ware D."/>
            <person name="Westhoff P."/>
            <person name="Mayer K.F."/>
            <person name="Messing J."/>
            <person name="Rokhsar D.S."/>
        </authorList>
    </citation>
    <scope>NUCLEOTIDE SEQUENCE [LARGE SCALE GENOMIC DNA]</scope>
    <source>
        <strain evidence="10">cv. BTx623</strain>
    </source>
</reference>
<comment type="similarity">
    <text evidence="1">Belongs to the plant LTP family.</text>
</comment>
<dbReference type="Proteomes" id="UP000000768">
    <property type="component" value="Chromosome 2"/>
</dbReference>
<dbReference type="Pfam" id="PF14368">
    <property type="entry name" value="LTP_2"/>
    <property type="match status" value="1"/>
</dbReference>
<dbReference type="EMBL" id="CM000761">
    <property type="protein sequence ID" value="KXG34500.1"/>
    <property type="molecule type" value="Genomic_DNA"/>
</dbReference>
<keyword evidence="3" id="KW-1015">Disulfide bond</keyword>
<sequence length="211" mass="20592">MDRSSMGLMSLMATITLLATAAVPLASGQQQPAGAASCTASLLTSFTPCFSFLTSSGGGSNGSAPPTRECCRSLAALVNASTGCACLVLTGAVPLPALGGGVPVNRTLAVSLPKACDSMSVPLQCRDTSSAQSPAAGPVADTPSTPASTTTTQGAPAPPTTVDPTATAPVSQGQTRQMVLPSSARRTTTSAHVAAAPALALLLLAVAAALV</sequence>
<dbReference type="OMA" id="TINTPCT"/>
<evidence type="ECO:0000256" key="1">
    <source>
        <dbReference type="ARBA" id="ARBA00009748"/>
    </source>
</evidence>
<evidence type="ECO:0000256" key="3">
    <source>
        <dbReference type="ARBA" id="ARBA00023157"/>
    </source>
</evidence>
<evidence type="ECO:0000313" key="9">
    <source>
        <dbReference type="EMBL" id="KXG34500.1"/>
    </source>
</evidence>